<reference evidence="7 9" key="1">
    <citation type="journal article" date="2017" name="Nature">
        <title>The sunflower genome provides insights into oil metabolism, flowering and Asterid evolution.</title>
        <authorList>
            <person name="Badouin H."/>
            <person name="Gouzy J."/>
            <person name="Grassa C.J."/>
            <person name="Murat F."/>
            <person name="Staton S.E."/>
            <person name="Cottret L."/>
            <person name="Lelandais-Briere C."/>
            <person name="Owens G.L."/>
            <person name="Carrere S."/>
            <person name="Mayjonade B."/>
            <person name="Legrand L."/>
            <person name="Gill N."/>
            <person name="Kane N.C."/>
            <person name="Bowers J.E."/>
            <person name="Hubner S."/>
            <person name="Bellec A."/>
            <person name="Berard A."/>
            <person name="Berges H."/>
            <person name="Blanchet N."/>
            <person name="Boniface M.C."/>
            <person name="Brunel D."/>
            <person name="Catrice O."/>
            <person name="Chaidir N."/>
            <person name="Claudel C."/>
            <person name="Donnadieu C."/>
            <person name="Faraut T."/>
            <person name="Fievet G."/>
            <person name="Helmstetter N."/>
            <person name="King M."/>
            <person name="Knapp S.J."/>
            <person name="Lai Z."/>
            <person name="Le Paslier M.C."/>
            <person name="Lippi Y."/>
            <person name="Lorenzon L."/>
            <person name="Mandel J.R."/>
            <person name="Marage G."/>
            <person name="Marchand G."/>
            <person name="Marquand E."/>
            <person name="Bret-Mestries E."/>
            <person name="Morien E."/>
            <person name="Nambeesan S."/>
            <person name="Nguyen T."/>
            <person name="Pegot-Espagnet P."/>
            <person name="Pouilly N."/>
            <person name="Raftis F."/>
            <person name="Sallet E."/>
            <person name="Schiex T."/>
            <person name="Thomas J."/>
            <person name="Vandecasteele C."/>
            <person name="Vares D."/>
            <person name="Vear F."/>
            <person name="Vautrin S."/>
            <person name="Crespi M."/>
            <person name="Mangin B."/>
            <person name="Burke J.M."/>
            <person name="Salse J."/>
            <person name="Munos S."/>
            <person name="Vincourt P."/>
            <person name="Rieseberg L.H."/>
            <person name="Langlade N.B."/>
        </authorList>
    </citation>
    <scope>NUCLEOTIDE SEQUENCE [LARGE SCALE GENOMIC DNA]</scope>
    <source>
        <strain evidence="9">cv. SF193</strain>
        <tissue evidence="7">Leaves</tissue>
    </source>
</reference>
<dbReference type="EMBL" id="CM007906">
    <property type="protein sequence ID" value="OTF86634.1"/>
    <property type="molecule type" value="Genomic_DNA"/>
</dbReference>
<dbReference type="Gene3D" id="3.30.710.10">
    <property type="entry name" value="Potassium Channel Kv1.1, Chain A"/>
    <property type="match status" value="1"/>
</dbReference>
<dbReference type="OrthoDB" id="624345at2759"/>
<evidence type="ECO:0000313" key="7">
    <source>
        <dbReference type="EMBL" id="KAF5755895.1"/>
    </source>
</evidence>
<dbReference type="PROSITE" id="PS51649">
    <property type="entry name" value="NPH3"/>
    <property type="match status" value="1"/>
</dbReference>
<dbReference type="SUPFAM" id="SSF54695">
    <property type="entry name" value="POZ domain"/>
    <property type="match status" value="1"/>
</dbReference>
<dbReference type="Gramene" id="mRNA:HanXRQr2_Chr17g0808181">
    <property type="protein sequence ID" value="mRNA:HanXRQr2_Chr17g0808181"/>
    <property type="gene ID" value="HanXRQr2_Chr17g0808181"/>
</dbReference>
<evidence type="ECO:0000259" key="6">
    <source>
        <dbReference type="PROSITE" id="PS51649"/>
    </source>
</evidence>
<dbReference type="UniPathway" id="UPA00143"/>
<dbReference type="InterPro" id="IPR000210">
    <property type="entry name" value="BTB/POZ_dom"/>
</dbReference>
<dbReference type="InterPro" id="IPR027356">
    <property type="entry name" value="NPH3_dom"/>
</dbReference>
<dbReference type="Pfam" id="PF00651">
    <property type="entry name" value="BTB"/>
    <property type="match status" value="1"/>
</dbReference>
<evidence type="ECO:0000256" key="1">
    <source>
        <dbReference type="ARBA" id="ARBA00004906"/>
    </source>
</evidence>
<proteinExistence type="inferred from homology"/>
<dbReference type="AlphaFoldDB" id="A0A251RS03"/>
<feature type="domain" description="BTB" evidence="5">
    <location>
        <begin position="5"/>
        <end position="69"/>
    </location>
</feature>
<keyword evidence="2" id="KW-0833">Ubl conjugation pathway</keyword>
<dbReference type="InterPro" id="IPR011333">
    <property type="entry name" value="SKP1/BTB/POZ_sf"/>
</dbReference>
<dbReference type="FunCoup" id="A0A251RS03">
    <property type="interactions" value="1871"/>
</dbReference>
<feature type="domain" description="NPH3" evidence="6">
    <location>
        <begin position="192"/>
        <end position="445"/>
    </location>
</feature>
<dbReference type="Pfam" id="PF03000">
    <property type="entry name" value="NPH3"/>
    <property type="match status" value="1"/>
</dbReference>
<feature type="region of interest" description="Disordered" evidence="4">
    <location>
        <begin position="531"/>
        <end position="550"/>
    </location>
</feature>
<dbReference type="PANTHER" id="PTHR32370">
    <property type="entry name" value="OS12G0117600 PROTEIN"/>
    <property type="match status" value="1"/>
</dbReference>
<feature type="compositionally biased region" description="Low complexity" evidence="4">
    <location>
        <begin position="156"/>
        <end position="170"/>
    </location>
</feature>
<dbReference type="GO" id="GO:0016567">
    <property type="term" value="P:protein ubiquitination"/>
    <property type="evidence" value="ECO:0007669"/>
    <property type="project" value="UniProtKB-UniPathway"/>
</dbReference>
<reference evidence="8" key="2">
    <citation type="submission" date="2017-02" db="EMBL/GenBank/DDBJ databases">
        <title>Sunflower complete genome.</title>
        <authorList>
            <person name="Langlade N."/>
            <person name="Munos S."/>
        </authorList>
    </citation>
    <scope>NUCLEOTIDE SEQUENCE [LARGE SCALE GENOMIC DNA]</scope>
    <source>
        <tissue evidence="8">Leaves</tissue>
    </source>
</reference>
<evidence type="ECO:0000313" key="8">
    <source>
        <dbReference type="EMBL" id="OTF86634.1"/>
    </source>
</evidence>
<evidence type="ECO:0000256" key="4">
    <source>
        <dbReference type="SAM" id="MobiDB-lite"/>
    </source>
</evidence>
<sequence length="550" mass="62082">MAAVCDVEVDVNGEETFFIHKNIISSYCGKIRNLFDKSKGVTRNLKIILHDFPGGPGSFELVTRFCYNNGKIVINPYNAHRLLCAAHYLEMNETISGSLNLLEQTKKSIEEIKFWSWPELLSALKNSLDLVPAESSSQIHEKCLDSVVARLVFTSETSPSCPSSSSPESSGLRLSTDSKSTESLRSGFLRSSWWFEDLANILTPSLVKQLVKSIVLYKFDHGVSSRFLFYYQKSRFFDATPNEKLEILETVIDCLSLLDQTSVSCKNLFGILRVALNVNVKKIHRNILERMIGSQLDQSTLDNLLVPSPHGSNYLYDVNLVLQFVKHFLTARSGPGVPISEFTKVAGLIDSYVAEVAPDPRLKPCIFLALVKALPESARDSYDDIYHAINIYLQVHTGLSDEEKTSIFNSLDYTKLSSESCNHLTQNAKFPPRYAALALKGQQLKLENLFRGMDVQKRFVLPPHELVATETKNDEMREQVVIYAEQVVPYEAKEDIVSENEKMKAHLEGMQWRVVELEKVCRKMQTQMSKLLKSKSSRQTSAKSLPRLCS</sequence>
<name>A0A251RS03_HELAN</name>
<protein>
    <submittedName>
        <fullName evidence="7">BTB/POZ domain, NPH3 domain-containing protein</fullName>
    </submittedName>
    <submittedName>
        <fullName evidence="8">Putative phototropic-responsive NPH3 family protein</fullName>
    </submittedName>
</protein>
<comment type="similarity">
    <text evidence="3">Belongs to the NPH3 family.</text>
</comment>
<dbReference type="EMBL" id="MNCJ02000332">
    <property type="protein sequence ID" value="KAF5755895.1"/>
    <property type="molecule type" value="Genomic_DNA"/>
</dbReference>
<organism evidence="8 9">
    <name type="scientific">Helianthus annuus</name>
    <name type="common">Common sunflower</name>
    <dbReference type="NCBI Taxonomy" id="4232"/>
    <lineage>
        <taxon>Eukaryota</taxon>
        <taxon>Viridiplantae</taxon>
        <taxon>Streptophyta</taxon>
        <taxon>Embryophyta</taxon>
        <taxon>Tracheophyta</taxon>
        <taxon>Spermatophyta</taxon>
        <taxon>Magnoliopsida</taxon>
        <taxon>eudicotyledons</taxon>
        <taxon>Gunneridae</taxon>
        <taxon>Pentapetalae</taxon>
        <taxon>asterids</taxon>
        <taxon>campanulids</taxon>
        <taxon>Asterales</taxon>
        <taxon>Asteraceae</taxon>
        <taxon>Asteroideae</taxon>
        <taxon>Heliantheae alliance</taxon>
        <taxon>Heliantheae</taxon>
        <taxon>Helianthus</taxon>
    </lineage>
</organism>
<accession>A0A251RS03</accession>
<reference evidence="7" key="3">
    <citation type="submission" date="2020-06" db="EMBL/GenBank/DDBJ databases">
        <title>Helianthus annuus Genome sequencing and assembly Release 2.</title>
        <authorList>
            <person name="Gouzy J."/>
            <person name="Langlade N."/>
            <person name="Munos S."/>
        </authorList>
    </citation>
    <scope>NUCLEOTIDE SEQUENCE</scope>
    <source>
        <tissue evidence="7">Leaves</tissue>
    </source>
</reference>
<dbReference type="InterPro" id="IPR043454">
    <property type="entry name" value="NPH3/RPT2-like"/>
</dbReference>
<gene>
    <name evidence="8" type="ORF">HannXRQ_Chr17g0552871</name>
    <name evidence="7" type="ORF">HanXRQr2_Chr17g0808181</name>
</gene>
<evidence type="ECO:0000256" key="3">
    <source>
        <dbReference type="PROSITE-ProRule" id="PRU00982"/>
    </source>
</evidence>
<evidence type="ECO:0000313" key="9">
    <source>
        <dbReference type="Proteomes" id="UP000215914"/>
    </source>
</evidence>
<dbReference type="Proteomes" id="UP000215914">
    <property type="component" value="Chromosome 17"/>
</dbReference>
<evidence type="ECO:0000259" key="5">
    <source>
        <dbReference type="PROSITE" id="PS50097"/>
    </source>
</evidence>
<evidence type="ECO:0000256" key="2">
    <source>
        <dbReference type="ARBA" id="ARBA00022786"/>
    </source>
</evidence>
<dbReference type="InParanoid" id="A0A251RS03"/>
<feature type="region of interest" description="Disordered" evidence="4">
    <location>
        <begin position="156"/>
        <end position="176"/>
    </location>
</feature>
<dbReference type="PROSITE" id="PS50097">
    <property type="entry name" value="BTB"/>
    <property type="match status" value="1"/>
</dbReference>
<dbReference type="SMART" id="SM00225">
    <property type="entry name" value="BTB"/>
    <property type="match status" value="1"/>
</dbReference>
<dbReference type="OMA" id="LDEMPQW"/>
<keyword evidence="9" id="KW-1185">Reference proteome</keyword>
<comment type="pathway">
    <text evidence="1">Protein modification; protein ubiquitination.</text>
</comment>